<dbReference type="GO" id="GO:0006974">
    <property type="term" value="P:DNA damage response"/>
    <property type="evidence" value="ECO:0007669"/>
    <property type="project" value="TreeGrafter"/>
</dbReference>
<dbReference type="Gene3D" id="3.30.110.170">
    <property type="entry name" value="Protein of unknown function (DUF541), domain 1"/>
    <property type="match status" value="1"/>
</dbReference>
<reference evidence="1 2" key="1">
    <citation type="journal article" date="2015" name="Genome Announc.">
        <title>Complete Genome Sequence of the Campylobacter ureolyticus Clinical Isolate RIGS 9880.</title>
        <authorList>
            <person name="Miller W.G."/>
            <person name="Yee E."/>
            <person name="On S.L."/>
            <person name="Andersen L.P."/>
            <person name="Bono J.L."/>
        </authorList>
    </citation>
    <scope>NUCLEOTIDE SEQUENCE [LARGE SCALE GENOMIC DNA]</scope>
    <source>
        <strain evidence="1 2">RIGS 9880</strain>
    </source>
</reference>
<accession>A0AAU8TXC1</accession>
<dbReference type="InterPro" id="IPR052022">
    <property type="entry name" value="26kDa_periplasmic_antigen"/>
</dbReference>
<protein>
    <recommendedName>
        <fullName evidence="3">SIMPL domain-containing protein</fullName>
    </recommendedName>
</protein>
<evidence type="ECO:0000313" key="2">
    <source>
        <dbReference type="Proteomes" id="UP000063971"/>
    </source>
</evidence>
<dbReference type="InterPro" id="IPR007497">
    <property type="entry name" value="SIMPL/DUF541"/>
</dbReference>
<dbReference type="Pfam" id="PF04402">
    <property type="entry name" value="SIMPL"/>
    <property type="match status" value="1"/>
</dbReference>
<proteinExistence type="predicted"/>
<dbReference type="AlphaFoldDB" id="A0AAU8TXC1"/>
<dbReference type="PANTHER" id="PTHR34387">
    <property type="entry name" value="SLR1258 PROTEIN"/>
    <property type="match status" value="1"/>
</dbReference>
<dbReference type="Gene3D" id="3.30.70.2970">
    <property type="entry name" value="Protein of unknown function (DUF541), domain 2"/>
    <property type="match status" value="1"/>
</dbReference>
<dbReference type="PANTHER" id="PTHR34387:SF1">
    <property type="entry name" value="PERIPLASMIC IMMUNOGENIC PROTEIN"/>
    <property type="match status" value="1"/>
</dbReference>
<evidence type="ECO:0008006" key="3">
    <source>
        <dbReference type="Google" id="ProtNLM"/>
    </source>
</evidence>
<name>A0AAU8TXC1_9BACT</name>
<dbReference type="Proteomes" id="UP000063971">
    <property type="component" value="Chromosome"/>
</dbReference>
<evidence type="ECO:0000313" key="1">
    <source>
        <dbReference type="EMBL" id="AKT90054.1"/>
    </source>
</evidence>
<organism evidence="1 2">
    <name type="scientific">Campylobacter ureolyticus RIGS 9880</name>
    <dbReference type="NCBI Taxonomy" id="1032069"/>
    <lineage>
        <taxon>Bacteria</taxon>
        <taxon>Pseudomonadati</taxon>
        <taxon>Campylobacterota</taxon>
        <taxon>Epsilonproteobacteria</taxon>
        <taxon>Campylobacterales</taxon>
        <taxon>Campylobacteraceae</taxon>
        <taxon>Campylobacter</taxon>
    </lineage>
</organism>
<sequence>MSKKEFEVKKVLFLMFVLLNFVLADGFVTVYGNSNLTLSPNSSVLNLDIYSDGGNLLSVKEQNDKITKKTNDLLKEQNISKNSIQIQRAFISSRDKYNKNGEVIGKIYSVSKNAKISINDINKTHSLIDALISAGISNINISYENNEIKAYENKALEEALNLARQKALKLAEASNKDLGEIIEVEELSANSQNYFMNAKSLNAADSFGNLDGVISVGASVKVKFNLK</sequence>
<dbReference type="KEGG" id="cure:CUREO_0172"/>
<dbReference type="EMBL" id="CP012195">
    <property type="protein sequence ID" value="AKT90054.1"/>
    <property type="molecule type" value="Genomic_DNA"/>
</dbReference>
<gene>
    <name evidence="1" type="ORF">CUREO_0172</name>
</gene>